<keyword evidence="5 8" id="KW-1133">Transmembrane helix</keyword>
<feature type="transmembrane region" description="Helical" evidence="8">
    <location>
        <begin position="106"/>
        <end position="127"/>
    </location>
</feature>
<dbReference type="OMA" id="WLTMWGK"/>
<dbReference type="Pfam" id="PF00083">
    <property type="entry name" value="Sugar_tr"/>
    <property type="match status" value="1"/>
</dbReference>
<dbReference type="NCBIfam" id="TIGR00879">
    <property type="entry name" value="SP"/>
    <property type="match status" value="1"/>
</dbReference>
<dbReference type="eggNOG" id="KOG0254">
    <property type="taxonomic scope" value="Eukaryota"/>
</dbReference>
<evidence type="ECO:0000313" key="11">
    <source>
        <dbReference type="Proteomes" id="UP000016931"/>
    </source>
</evidence>
<dbReference type="Proteomes" id="UP000016931">
    <property type="component" value="Unassembled WGS sequence"/>
</dbReference>
<evidence type="ECO:0000313" key="10">
    <source>
        <dbReference type="EMBL" id="EMF16388.1"/>
    </source>
</evidence>
<feature type="transmembrane region" description="Helical" evidence="8">
    <location>
        <begin position="139"/>
        <end position="158"/>
    </location>
</feature>
<feature type="transmembrane region" description="Helical" evidence="8">
    <location>
        <begin position="320"/>
        <end position="347"/>
    </location>
</feature>
<dbReference type="SUPFAM" id="SSF103473">
    <property type="entry name" value="MFS general substrate transporter"/>
    <property type="match status" value="1"/>
</dbReference>
<dbReference type="InterPro" id="IPR005828">
    <property type="entry name" value="MFS_sugar_transport-like"/>
</dbReference>
<organism evidence="10 11">
    <name type="scientific">Sphaerulina musiva (strain SO2202)</name>
    <name type="common">Poplar stem canker fungus</name>
    <name type="synonym">Septoria musiva</name>
    <dbReference type="NCBI Taxonomy" id="692275"/>
    <lineage>
        <taxon>Eukaryota</taxon>
        <taxon>Fungi</taxon>
        <taxon>Dikarya</taxon>
        <taxon>Ascomycota</taxon>
        <taxon>Pezizomycotina</taxon>
        <taxon>Dothideomycetes</taxon>
        <taxon>Dothideomycetidae</taxon>
        <taxon>Mycosphaerellales</taxon>
        <taxon>Mycosphaerellaceae</taxon>
        <taxon>Sphaerulina</taxon>
    </lineage>
</organism>
<comment type="similarity">
    <text evidence="2 7">Belongs to the major facilitator superfamily. Sugar transporter (TC 2.A.1.1) family.</text>
</comment>
<feature type="transmembrane region" description="Helical" evidence="8">
    <location>
        <begin position="295"/>
        <end position="314"/>
    </location>
</feature>
<dbReference type="Gene3D" id="1.20.1250.20">
    <property type="entry name" value="MFS general substrate transporter like domains"/>
    <property type="match status" value="1"/>
</dbReference>
<keyword evidence="4 8" id="KW-0812">Transmembrane</keyword>
<evidence type="ECO:0000256" key="8">
    <source>
        <dbReference type="SAM" id="Phobius"/>
    </source>
</evidence>
<feature type="transmembrane region" description="Helical" evidence="8">
    <location>
        <begin position="20"/>
        <end position="39"/>
    </location>
</feature>
<dbReference type="FunFam" id="1.20.1250.20:FF:000134">
    <property type="entry name" value="MFS sugar transporter protein"/>
    <property type="match status" value="1"/>
</dbReference>
<evidence type="ECO:0000259" key="9">
    <source>
        <dbReference type="PROSITE" id="PS50850"/>
    </source>
</evidence>
<comment type="subcellular location">
    <subcellularLocation>
        <location evidence="1">Membrane</location>
        <topology evidence="1">Multi-pass membrane protein</topology>
    </subcellularLocation>
</comment>
<keyword evidence="6 8" id="KW-0472">Membrane</keyword>
<reference evidence="10 11" key="1">
    <citation type="journal article" date="2012" name="PLoS Pathog.">
        <title>Diverse lifestyles and strategies of plant pathogenesis encoded in the genomes of eighteen Dothideomycetes fungi.</title>
        <authorList>
            <person name="Ohm R.A."/>
            <person name="Feau N."/>
            <person name="Henrissat B."/>
            <person name="Schoch C.L."/>
            <person name="Horwitz B.A."/>
            <person name="Barry K.W."/>
            <person name="Condon B.J."/>
            <person name="Copeland A.C."/>
            <person name="Dhillon B."/>
            <person name="Glaser F."/>
            <person name="Hesse C.N."/>
            <person name="Kosti I."/>
            <person name="LaButti K."/>
            <person name="Lindquist E.A."/>
            <person name="Lucas S."/>
            <person name="Salamov A.A."/>
            <person name="Bradshaw R.E."/>
            <person name="Ciuffetti L."/>
            <person name="Hamelin R.C."/>
            <person name="Kema G.H.J."/>
            <person name="Lawrence C."/>
            <person name="Scott J.A."/>
            <person name="Spatafora J.W."/>
            <person name="Turgeon B.G."/>
            <person name="de Wit P.J.G.M."/>
            <person name="Zhong S."/>
            <person name="Goodwin S.B."/>
            <person name="Grigoriev I.V."/>
        </authorList>
    </citation>
    <scope>NUCLEOTIDE SEQUENCE [LARGE SCALE GENOMIC DNA]</scope>
    <source>
        <strain evidence="10 11">SO2202</strain>
    </source>
</reference>
<dbReference type="OrthoDB" id="6133115at2759"/>
<evidence type="ECO:0000256" key="1">
    <source>
        <dbReference type="ARBA" id="ARBA00004141"/>
    </source>
</evidence>
<dbReference type="InterPro" id="IPR050360">
    <property type="entry name" value="MFS_Sugar_Transporters"/>
</dbReference>
<dbReference type="InterPro" id="IPR036259">
    <property type="entry name" value="MFS_trans_sf"/>
</dbReference>
<evidence type="ECO:0000256" key="5">
    <source>
        <dbReference type="ARBA" id="ARBA00022989"/>
    </source>
</evidence>
<feature type="transmembrane region" description="Helical" evidence="8">
    <location>
        <begin position="265"/>
        <end position="283"/>
    </location>
</feature>
<proteinExistence type="inferred from homology"/>
<accession>N1QL95</accession>
<dbReference type="GO" id="GO:0005351">
    <property type="term" value="F:carbohydrate:proton symporter activity"/>
    <property type="evidence" value="ECO:0007669"/>
    <property type="project" value="TreeGrafter"/>
</dbReference>
<feature type="transmembrane region" description="Helical" evidence="8">
    <location>
        <begin position="46"/>
        <end position="66"/>
    </location>
</feature>
<dbReference type="GeneID" id="27900317"/>
<dbReference type="EMBL" id="KB456260">
    <property type="protein sequence ID" value="EMF16388.1"/>
    <property type="molecule type" value="Genomic_DNA"/>
</dbReference>
<dbReference type="PROSITE" id="PS50850">
    <property type="entry name" value="MFS"/>
    <property type="match status" value="1"/>
</dbReference>
<evidence type="ECO:0000256" key="3">
    <source>
        <dbReference type="ARBA" id="ARBA00022448"/>
    </source>
</evidence>
<keyword evidence="3 7" id="KW-0813">Transport</keyword>
<dbReference type="AlphaFoldDB" id="N1QL95"/>
<dbReference type="HOGENOM" id="CLU_001265_30_13_1"/>
<dbReference type="InterPro" id="IPR020846">
    <property type="entry name" value="MFS_dom"/>
</dbReference>
<evidence type="ECO:0000256" key="7">
    <source>
        <dbReference type="RuleBase" id="RU003346"/>
    </source>
</evidence>
<evidence type="ECO:0000256" key="6">
    <source>
        <dbReference type="ARBA" id="ARBA00023136"/>
    </source>
</evidence>
<feature type="transmembrane region" description="Helical" evidence="8">
    <location>
        <begin position="398"/>
        <end position="416"/>
    </location>
</feature>
<dbReference type="InterPro" id="IPR003663">
    <property type="entry name" value="Sugar/inositol_transpt"/>
</dbReference>
<feature type="transmembrane region" description="Helical" evidence="8">
    <location>
        <begin position="72"/>
        <end position="94"/>
    </location>
</feature>
<keyword evidence="11" id="KW-1185">Reference proteome</keyword>
<dbReference type="PANTHER" id="PTHR48022:SF79">
    <property type="entry name" value="LACTOSE PERMEASE, PUTATIVE (AFU_ORTHOLOGUE AFUA_6G01860)-RELATED"/>
    <property type="match status" value="1"/>
</dbReference>
<feature type="transmembrane region" description="Helical" evidence="8">
    <location>
        <begin position="225"/>
        <end position="245"/>
    </location>
</feature>
<dbReference type="RefSeq" id="XP_016764509.1">
    <property type="nucleotide sequence ID" value="XM_016903180.1"/>
</dbReference>
<feature type="domain" description="Major facilitator superfamily (MFS) profile" evidence="9">
    <location>
        <begin position="1"/>
        <end position="421"/>
    </location>
</feature>
<protein>
    <submittedName>
        <fullName evidence="10">Hexose transport-related protein</fullName>
    </submittedName>
</protein>
<evidence type="ECO:0000256" key="4">
    <source>
        <dbReference type="ARBA" id="ARBA00022692"/>
    </source>
</evidence>
<dbReference type="GO" id="GO:0016020">
    <property type="term" value="C:membrane"/>
    <property type="evidence" value="ECO:0007669"/>
    <property type="project" value="UniProtKB-SubCell"/>
</dbReference>
<evidence type="ECO:0000256" key="2">
    <source>
        <dbReference type="ARBA" id="ARBA00010992"/>
    </source>
</evidence>
<sequence>MDQYKKYFHKEETGASTGIIFAIYTIGSMVGAIFTGAIVDIGGRRAGMGVGAVILMIGAIVVTAAQTQAYLLGGRFVLGFGIALGTSAAPTYAIELAPPQWRARVTGYYNTFFYSGSILATGVTYATAKNKTSELAWRLPLGLQCIPPLFILLGCFLIPESPRWLCSHGRIDEATQILAKYHGAGDVNHPVVQLELQEFQESISVQKGRAWWDWRQLVHTHSARWRLLMVLLMSYGSQLSGNSVLTYYLPSMYTQLGIVSTDRRLLLTFVNSIVSCAGALAGSATNDWIGRRTKLWVGSILLAGIFSAVTGFSSQFTSKAAAAGAGVALSNAGVAMIFLFGCVYSFIYTPLTATYCAESLDNHTRATGMGIHIIMNNTANFYNTYVTAIALKSIAWKYYLVFVALNLTYGIIWYFIGVETKGRTLEELKEVFEAPWPPKAALKKEKMVRKGDGRLDRVV</sequence>
<name>N1QL95_SPHMS</name>
<gene>
    <name evidence="10" type="ORF">SEPMUDRAFT_145642</name>
</gene>
<dbReference type="PANTHER" id="PTHR48022">
    <property type="entry name" value="PLASTIDIC GLUCOSE TRANSPORTER 4"/>
    <property type="match status" value="1"/>
</dbReference>